<evidence type="ECO:0000313" key="2">
    <source>
        <dbReference type="EMBL" id="ORE06111.1"/>
    </source>
</evidence>
<name>A0A1X0R2A3_RHIZD</name>
<organism evidence="2">
    <name type="scientific">Rhizopus microsporus var. microsporus</name>
    <dbReference type="NCBI Taxonomy" id="86635"/>
    <lineage>
        <taxon>Eukaryota</taxon>
        <taxon>Fungi</taxon>
        <taxon>Fungi incertae sedis</taxon>
        <taxon>Mucoromycota</taxon>
        <taxon>Mucoromycotina</taxon>
        <taxon>Mucoromycetes</taxon>
        <taxon>Mucorales</taxon>
        <taxon>Mucorineae</taxon>
        <taxon>Rhizopodaceae</taxon>
        <taxon>Rhizopus</taxon>
    </lineage>
</organism>
<reference evidence="2" key="1">
    <citation type="journal article" date="2016" name="Proc. Natl. Acad. Sci. U.S.A.">
        <title>Lipid metabolic changes in an early divergent fungus govern the establishment of a mutualistic symbiosis with endobacteria.</title>
        <authorList>
            <person name="Lastovetsky O.A."/>
            <person name="Gaspar M.L."/>
            <person name="Mondo S.J."/>
            <person name="LaButti K.M."/>
            <person name="Sandor L."/>
            <person name="Grigoriev I.V."/>
            <person name="Henry S.A."/>
            <person name="Pawlowska T.E."/>
        </authorList>
    </citation>
    <scope>NUCLEOTIDE SEQUENCE [LARGE SCALE GENOMIC DNA]</scope>
    <source>
        <strain evidence="2">ATCC 52814</strain>
    </source>
</reference>
<feature type="compositionally biased region" description="Low complexity" evidence="1">
    <location>
        <begin position="573"/>
        <end position="587"/>
    </location>
</feature>
<dbReference type="EMBL" id="KV921929">
    <property type="protein sequence ID" value="ORE06111.1"/>
    <property type="molecule type" value="Genomic_DNA"/>
</dbReference>
<dbReference type="Proteomes" id="UP000242414">
    <property type="component" value="Unassembled WGS sequence"/>
</dbReference>
<accession>A0A1X0R2A3</accession>
<dbReference type="AlphaFoldDB" id="A0A1X0R2A3"/>
<feature type="region of interest" description="Disordered" evidence="1">
    <location>
        <begin position="641"/>
        <end position="668"/>
    </location>
</feature>
<sequence length="668" mass="76498">MVHTFLILDGHPGAFAPTQRPENTLLEPKDQLPPYPLWSCMVQSTLEFCRIGWTLAKDPINVLVAGRIPIVLNDIDQQTIHRLQQQFPLVQPRETYREDRLQLSIDKVFSMFVKQQTGSINRCRLVLVVIAKDNNEKLFEFRNNANEMTKDLRILLHKAADKHTNLDHVQVDVLRLFSHCEQLPENIINKRVSDKLTVSVHNIPNGYNDLNMAMMHLAQLYFDVDTLNILKIPMKVNSTLLLHTFAYCSPKSSEQQQSTHTVTLYYKLEGHHLINRKKTETDKPIHDPNFLSSRQLSLIYLKRSKRAIQGSEWCTCRHVVSPMKMRDLPTEVYVDMTLKGSISYLMTSEASQTSKWTHVLMAENILFLDNIYLYCFNNELQEEFSRMIDQSLELVEVKPEGMKKTKRLSSELGATEFAESVLKPNLHLNVDEFLTSVTSNPLYHLIQINPTKYAPHHLAMIPKASFSTTQSIERATRHKPVEPTVKEEPKALDIKSEDNKAPETMDIDQAWNQVQQYENMTLREKEEVAQGVLPAVKQTTTGEAQPFSHQLPVAGVKVNTNFRGRRGAPVKNTPALSSSTLTTQPPSIQKYPDPTLAVPYLNPIPPTLEEKENEEKQELEKLGEPGSLLWLYWMNDKLQRSPQGLPMNKKVKREFEGRVAQPGEKGEI</sequence>
<gene>
    <name evidence="2" type="ORF">BCV72DRAFT_329413</name>
</gene>
<feature type="region of interest" description="Disordered" evidence="1">
    <location>
        <begin position="563"/>
        <end position="589"/>
    </location>
</feature>
<protein>
    <submittedName>
        <fullName evidence="2">Uncharacterized protein</fullName>
    </submittedName>
</protein>
<dbReference type="OrthoDB" id="5844105at2759"/>
<evidence type="ECO:0000256" key="1">
    <source>
        <dbReference type="SAM" id="MobiDB-lite"/>
    </source>
</evidence>
<proteinExistence type="predicted"/>
<dbReference type="VEuPathDB" id="FungiDB:BCV72DRAFT_329413"/>